<feature type="region of interest" description="Disordered" evidence="5">
    <location>
        <begin position="20"/>
        <end position="42"/>
    </location>
</feature>
<dbReference type="EMBL" id="CADCUZ010000104">
    <property type="protein sequence ID" value="CAA9423984.1"/>
    <property type="molecule type" value="Genomic_DNA"/>
</dbReference>
<feature type="compositionally biased region" description="Polar residues" evidence="5">
    <location>
        <begin position="22"/>
        <end position="34"/>
    </location>
</feature>
<evidence type="ECO:0000256" key="2">
    <source>
        <dbReference type="ARBA" id="ARBA00023002"/>
    </source>
</evidence>
<dbReference type="InterPro" id="IPR016161">
    <property type="entry name" value="Ald_DH/histidinol_DH"/>
</dbReference>
<evidence type="ECO:0000313" key="7">
    <source>
        <dbReference type="EMBL" id="CAA9423984.1"/>
    </source>
</evidence>
<dbReference type="FunFam" id="3.40.605.10:FF:000007">
    <property type="entry name" value="NAD/NADP-dependent betaine aldehyde dehydrogenase"/>
    <property type="match status" value="1"/>
</dbReference>
<evidence type="ECO:0000256" key="5">
    <source>
        <dbReference type="SAM" id="MobiDB-lite"/>
    </source>
</evidence>
<dbReference type="InterPro" id="IPR016162">
    <property type="entry name" value="Ald_DH_N"/>
</dbReference>
<evidence type="ECO:0000256" key="3">
    <source>
        <dbReference type="PROSITE-ProRule" id="PRU10007"/>
    </source>
</evidence>
<dbReference type="AlphaFoldDB" id="A0A6J4PS43"/>
<dbReference type="PROSITE" id="PS00687">
    <property type="entry name" value="ALDEHYDE_DEHYDR_GLU"/>
    <property type="match status" value="1"/>
</dbReference>
<dbReference type="EC" id="1.2.1.3" evidence="7"/>
<accession>A0A6J4PS43</accession>
<dbReference type="GO" id="GO:0004029">
    <property type="term" value="F:aldehyde dehydrogenase (NAD+) activity"/>
    <property type="evidence" value="ECO:0007669"/>
    <property type="project" value="UniProtKB-EC"/>
</dbReference>
<evidence type="ECO:0000259" key="6">
    <source>
        <dbReference type="Pfam" id="PF00171"/>
    </source>
</evidence>
<reference evidence="7" key="1">
    <citation type="submission" date="2020-02" db="EMBL/GenBank/DDBJ databases">
        <authorList>
            <person name="Meier V. D."/>
        </authorList>
    </citation>
    <scope>NUCLEOTIDE SEQUENCE</scope>
    <source>
        <strain evidence="7">AVDCRST_MAG55</strain>
    </source>
</reference>
<protein>
    <submittedName>
        <fullName evidence="7">Aldehyde dehydrogenase</fullName>
        <ecNumber evidence="7">1.2.1.3</ecNumber>
    </submittedName>
</protein>
<organism evidence="7">
    <name type="scientific">uncultured Rubrobacteraceae bacterium</name>
    <dbReference type="NCBI Taxonomy" id="349277"/>
    <lineage>
        <taxon>Bacteria</taxon>
        <taxon>Bacillati</taxon>
        <taxon>Actinomycetota</taxon>
        <taxon>Rubrobacteria</taxon>
        <taxon>Rubrobacterales</taxon>
        <taxon>Rubrobacteraceae</taxon>
        <taxon>environmental samples</taxon>
    </lineage>
</organism>
<dbReference type="InterPro" id="IPR016160">
    <property type="entry name" value="Ald_DH_CS_CYS"/>
</dbReference>
<evidence type="ECO:0000256" key="4">
    <source>
        <dbReference type="RuleBase" id="RU003345"/>
    </source>
</evidence>
<dbReference type="InterPro" id="IPR029510">
    <property type="entry name" value="Ald_DH_CS_GLU"/>
</dbReference>
<feature type="domain" description="Aldehyde dehydrogenase" evidence="6">
    <location>
        <begin position="16"/>
        <end position="477"/>
    </location>
</feature>
<dbReference type="Gene3D" id="3.40.309.10">
    <property type="entry name" value="Aldehyde Dehydrogenase, Chain A, domain 2"/>
    <property type="match status" value="1"/>
</dbReference>
<keyword evidence="2 4" id="KW-0560">Oxidoreductase</keyword>
<sequence>MIESQTEALNFIGGEWVPADSGETSEVVNPSNPSEILGTTPKSDRAETERAIGAATAALPGWKAMLPASRGAVLMEAANAIESREDELATLMAREAGKPMKEARMEVGRAAAIFRYYGSEGWRLDGISPPSARPGVTHGSMREPLGVVGLITPWNFPLAIPSWKMAPALICGNTIVIKPAANAALNAAALVGILSEAGLPDGVVNLVSGPGSTVGDALVTDPRVKGISFTGSTPTGLGIQGRAIGKKVQLEMGGKNPFVVMEDADLADAAAKVSFSAFGFAGEKCTAASRAIVVEPVYEEFIEELRSATENMKVGDPLDEDVAIGPVVNKGQYDGILAALETAKSEGRVVLEGGATGPEGEGYFISPAIVADVDNASATAQEEIFGPVLAVIKARDFDHAVELANDTRYGLTAGIATKSLRYAHGFMARSETGLVNVNLPTAGLEFQVPFGGNKESGVGGREQGPAALDFYSAWKTVSVLPL</sequence>
<evidence type="ECO:0000256" key="1">
    <source>
        <dbReference type="ARBA" id="ARBA00009986"/>
    </source>
</evidence>
<dbReference type="Pfam" id="PF00171">
    <property type="entry name" value="Aldedh"/>
    <property type="match status" value="1"/>
</dbReference>
<dbReference type="Gene3D" id="3.40.605.10">
    <property type="entry name" value="Aldehyde Dehydrogenase, Chain A, domain 1"/>
    <property type="match status" value="1"/>
</dbReference>
<dbReference type="SUPFAM" id="SSF53720">
    <property type="entry name" value="ALDH-like"/>
    <property type="match status" value="1"/>
</dbReference>
<comment type="similarity">
    <text evidence="1 4">Belongs to the aldehyde dehydrogenase family.</text>
</comment>
<dbReference type="PANTHER" id="PTHR11699">
    <property type="entry name" value="ALDEHYDE DEHYDROGENASE-RELATED"/>
    <property type="match status" value="1"/>
</dbReference>
<feature type="active site" evidence="3">
    <location>
        <position position="251"/>
    </location>
</feature>
<dbReference type="InterPro" id="IPR016163">
    <property type="entry name" value="Ald_DH_C"/>
</dbReference>
<gene>
    <name evidence="7" type="ORF">AVDCRST_MAG55-2185</name>
</gene>
<name>A0A6J4PS43_9ACTN</name>
<dbReference type="PROSITE" id="PS00070">
    <property type="entry name" value="ALDEHYDE_DEHYDR_CYS"/>
    <property type="match status" value="1"/>
</dbReference>
<dbReference type="InterPro" id="IPR015590">
    <property type="entry name" value="Aldehyde_DH_dom"/>
</dbReference>
<proteinExistence type="inferred from homology"/>